<name>A0ABR3J8L3_9AGAR</name>
<comment type="caution">
    <text evidence="2">The sequence shown here is derived from an EMBL/GenBank/DDBJ whole genome shotgun (WGS) entry which is preliminary data.</text>
</comment>
<evidence type="ECO:0000256" key="1">
    <source>
        <dbReference type="SAM" id="MobiDB-lite"/>
    </source>
</evidence>
<gene>
    <name evidence="2" type="ORF">HGRIS_008637</name>
</gene>
<organism evidence="2 3">
    <name type="scientific">Hohenbuehelia grisea</name>
    <dbReference type="NCBI Taxonomy" id="104357"/>
    <lineage>
        <taxon>Eukaryota</taxon>
        <taxon>Fungi</taxon>
        <taxon>Dikarya</taxon>
        <taxon>Basidiomycota</taxon>
        <taxon>Agaricomycotina</taxon>
        <taxon>Agaricomycetes</taxon>
        <taxon>Agaricomycetidae</taxon>
        <taxon>Agaricales</taxon>
        <taxon>Pleurotineae</taxon>
        <taxon>Pleurotaceae</taxon>
        <taxon>Hohenbuehelia</taxon>
    </lineage>
</organism>
<protein>
    <submittedName>
        <fullName evidence="2">Uncharacterized protein</fullName>
    </submittedName>
</protein>
<sequence length="176" mass="19152">MSFSTSPPPSYKSQHDPAQSSNLDNANKNAAGSVVETAPQDLSPRPRIRDLKVKVSVESLQRIAGNEVRRSKYGPEFLKLVADHGLSGETDAEGKFKVVTGSEAVSIYEGFVGEHQAESSSSRQLERKSSTALVPQQPVVFAFTASDGARKVVDYYMTWRGKTVRIFANFTRGQGG</sequence>
<proteinExistence type="predicted"/>
<reference evidence="3" key="1">
    <citation type="submission" date="2024-06" db="EMBL/GenBank/DDBJ databases">
        <title>Multi-omics analyses provide insights into the biosynthesis of the anticancer antibiotic pleurotin in Hohenbuehelia grisea.</title>
        <authorList>
            <person name="Weaver J.A."/>
            <person name="Alberti F."/>
        </authorList>
    </citation>
    <scope>NUCLEOTIDE SEQUENCE [LARGE SCALE GENOMIC DNA]</scope>
    <source>
        <strain evidence="3">T-177</strain>
    </source>
</reference>
<feature type="region of interest" description="Disordered" evidence="1">
    <location>
        <begin position="1"/>
        <end position="47"/>
    </location>
</feature>
<dbReference type="EMBL" id="JASNQZ010000011">
    <property type="protein sequence ID" value="KAL0951984.1"/>
    <property type="molecule type" value="Genomic_DNA"/>
</dbReference>
<evidence type="ECO:0000313" key="3">
    <source>
        <dbReference type="Proteomes" id="UP001556367"/>
    </source>
</evidence>
<keyword evidence="3" id="KW-1185">Reference proteome</keyword>
<feature type="compositionally biased region" description="Pro residues" evidence="1">
    <location>
        <begin position="1"/>
        <end position="10"/>
    </location>
</feature>
<dbReference type="Proteomes" id="UP001556367">
    <property type="component" value="Unassembled WGS sequence"/>
</dbReference>
<accession>A0ABR3J8L3</accession>
<feature type="compositionally biased region" description="Polar residues" evidence="1">
    <location>
        <begin position="16"/>
        <end position="30"/>
    </location>
</feature>
<evidence type="ECO:0000313" key="2">
    <source>
        <dbReference type="EMBL" id="KAL0951984.1"/>
    </source>
</evidence>